<organism evidence="1 2">
    <name type="scientific">Thermothielavioides terrestris (strain ATCC 38088 / NRRL 8126)</name>
    <name type="common">Thielavia terrestris</name>
    <dbReference type="NCBI Taxonomy" id="578455"/>
    <lineage>
        <taxon>Eukaryota</taxon>
        <taxon>Fungi</taxon>
        <taxon>Dikarya</taxon>
        <taxon>Ascomycota</taxon>
        <taxon>Pezizomycotina</taxon>
        <taxon>Sordariomycetes</taxon>
        <taxon>Sordariomycetidae</taxon>
        <taxon>Sordariales</taxon>
        <taxon>Chaetomiaceae</taxon>
        <taxon>Thermothielavioides</taxon>
        <taxon>Thermothielavioides terrestris</taxon>
    </lineage>
</organism>
<evidence type="ECO:0000313" key="1">
    <source>
        <dbReference type="EMBL" id="AEO64993.1"/>
    </source>
</evidence>
<dbReference type="HOGENOM" id="CLU_2998115_0_0_1"/>
<dbReference type="KEGG" id="ttt:THITE_2111457"/>
<evidence type="ECO:0008006" key="3">
    <source>
        <dbReference type="Google" id="ProtNLM"/>
    </source>
</evidence>
<dbReference type="GeneID" id="11518286"/>
<reference evidence="1 2" key="1">
    <citation type="journal article" date="2011" name="Nat. Biotechnol.">
        <title>Comparative genomic analysis of the thermophilic biomass-degrading fungi Myceliophthora thermophila and Thielavia terrestris.</title>
        <authorList>
            <person name="Berka R.M."/>
            <person name="Grigoriev I.V."/>
            <person name="Otillar R."/>
            <person name="Salamov A."/>
            <person name="Grimwood J."/>
            <person name="Reid I."/>
            <person name="Ishmael N."/>
            <person name="John T."/>
            <person name="Darmond C."/>
            <person name="Moisan M.-C."/>
            <person name="Henrissat B."/>
            <person name="Coutinho P.M."/>
            <person name="Lombard V."/>
            <person name="Natvig D.O."/>
            <person name="Lindquist E."/>
            <person name="Schmutz J."/>
            <person name="Lucas S."/>
            <person name="Harris P."/>
            <person name="Powlowski J."/>
            <person name="Bellemare A."/>
            <person name="Taylor D."/>
            <person name="Butler G."/>
            <person name="de Vries R.P."/>
            <person name="Allijn I.E."/>
            <person name="van den Brink J."/>
            <person name="Ushinsky S."/>
            <person name="Storms R."/>
            <person name="Powell A.J."/>
            <person name="Paulsen I.T."/>
            <person name="Elbourne L.D.H."/>
            <person name="Baker S.E."/>
            <person name="Magnuson J."/>
            <person name="LaBoissiere S."/>
            <person name="Clutterbuck A.J."/>
            <person name="Martinez D."/>
            <person name="Wogulis M."/>
            <person name="de Leon A.L."/>
            <person name="Rey M.W."/>
            <person name="Tsang A."/>
        </authorList>
    </citation>
    <scope>NUCLEOTIDE SEQUENCE [LARGE SCALE GENOMIC DNA]</scope>
    <source>
        <strain evidence="2">ATCC 38088 / NRRL 8126</strain>
    </source>
</reference>
<accession>G2R2C5</accession>
<protein>
    <recommendedName>
        <fullName evidence="3">RanBP2-type domain-containing protein</fullName>
    </recommendedName>
</protein>
<proteinExistence type="predicted"/>
<dbReference type="EMBL" id="CP003010">
    <property type="protein sequence ID" value="AEO64993.1"/>
    <property type="molecule type" value="Genomic_DNA"/>
</dbReference>
<dbReference type="RefSeq" id="XP_003651329.1">
    <property type="nucleotide sequence ID" value="XM_003651281.1"/>
</dbReference>
<gene>
    <name evidence="1" type="ORF">THITE_2111457</name>
</gene>
<dbReference type="AlphaFoldDB" id="G2R2C5"/>
<name>G2R2C5_THETT</name>
<evidence type="ECO:0000313" key="2">
    <source>
        <dbReference type="Proteomes" id="UP000008181"/>
    </source>
</evidence>
<sequence length="57" mass="6560">MGHESASNKSYTSSRTWYCHNCNDGPLNYNLILSCPICDHQRCEFCRVVKVKQPSTH</sequence>
<dbReference type="Proteomes" id="UP000008181">
    <property type="component" value="Chromosome 2"/>
</dbReference>
<keyword evidence="2" id="KW-1185">Reference proteome</keyword>